<evidence type="ECO:0000256" key="1">
    <source>
        <dbReference type="ARBA" id="ARBA00001974"/>
    </source>
</evidence>
<dbReference type="PANTHER" id="PTHR43004:SF19">
    <property type="entry name" value="BINDING MONOOXYGENASE, PUTATIVE (JCVI)-RELATED"/>
    <property type="match status" value="1"/>
</dbReference>
<feature type="compositionally biased region" description="Polar residues" evidence="4">
    <location>
        <begin position="462"/>
        <end position="471"/>
    </location>
</feature>
<dbReference type="AlphaFoldDB" id="A0A8G1U956"/>
<evidence type="ECO:0000256" key="3">
    <source>
        <dbReference type="ARBA" id="ARBA00022827"/>
    </source>
</evidence>
<reference evidence="6 7" key="1">
    <citation type="submission" date="2018-11" db="EMBL/GenBank/DDBJ databases">
        <title>Sequencing the genomes of 1000 actinobacteria strains.</title>
        <authorList>
            <person name="Klenk H.-P."/>
        </authorList>
    </citation>
    <scope>NUCLEOTIDE SEQUENCE [LARGE SCALE GENOMIC DNA]</scope>
    <source>
        <strain evidence="6 7">DSM 44780</strain>
    </source>
</reference>
<keyword evidence="2" id="KW-0285">Flavoprotein</keyword>
<feature type="compositionally biased region" description="Basic and acidic residues" evidence="4">
    <location>
        <begin position="534"/>
        <end position="545"/>
    </location>
</feature>
<dbReference type="Proteomes" id="UP000267408">
    <property type="component" value="Unassembled WGS sequence"/>
</dbReference>
<protein>
    <submittedName>
        <fullName evidence="6">Oxygenase</fullName>
    </submittedName>
</protein>
<dbReference type="Gene3D" id="3.30.70.2450">
    <property type="match status" value="1"/>
</dbReference>
<evidence type="ECO:0000259" key="5">
    <source>
        <dbReference type="Pfam" id="PF01494"/>
    </source>
</evidence>
<dbReference type="SUPFAM" id="SSF51905">
    <property type="entry name" value="FAD/NAD(P)-binding domain"/>
    <property type="match status" value="1"/>
</dbReference>
<dbReference type="InterPro" id="IPR002938">
    <property type="entry name" value="FAD-bd"/>
</dbReference>
<keyword evidence="3" id="KW-0274">FAD</keyword>
<dbReference type="GO" id="GO:0016709">
    <property type="term" value="F:oxidoreductase activity, acting on paired donors, with incorporation or reduction of molecular oxygen, NAD(P)H as one donor, and incorporation of one atom of oxygen"/>
    <property type="evidence" value="ECO:0007669"/>
    <property type="project" value="UniProtKB-ARBA"/>
</dbReference>
<organism evidence="6 7">
    <name type="scientific">Kitasatospora cineracea</name>
    <dbReference type="NCBI Taxonomy" id="88074"/>
    <lineage>
        <taxon>Bacteria</taxon>
        <taxon>Bacillati</taxon>
        <taxon>Actinomycetota</taxon>
        <taxon>Actinomycetes</taxon>
        <taxon>Kitasatosporales</taxon>
        <taxon>Streptomycetaceae</taxon>
        <taxon>Kitasatospora</taxon>
    </lineage>
</organism>
<feature type="compositionally biased region" description="Basic residues" evidence="4">
    <location>
        <begin position="546"/>
        <end position="555"/>
    </location>
</feature>
<comment type="caution">
    <text evidence="6">The sequence shown here is derived from an EMBL/GenBank/DDBJ whole genome shotgun (WGS) entry which is preliminary data.</text>
</comment>
<sequence length="562" mass="59346">MAADRSQTDVVVVGAGPVGLMLAGELARGGARVVVLEKRHGRTTESRASTLHARTMEILDSRGLLPDLGDPPNEPRGHFGGIPMDLTLPGPHPGQWKVPQTRTEAVLEEWALPLGVDVRCGHTLAAVGEVGGQVEAEALGADGVLRLRARYLVACDGEDSTVRGLIGAEFPGTDAGRELIRADVAGIDVPARRFQRLERGLAIAARNPQGVTRVMVHEFGSTAGRRTGEPSFAEVAAVWQRVTGEDITGGTPLWVNSFGDASRQLARYRHGRILFAGDAAHRQMPIGGQALNLGLQDAFNLGWKLAAVVRGDAGDDLLDTYHDERHAVGRRVLANIRSQATMLLGGPEVEPVRTLLGELITREEVRGHLAGMISGLDVRYPVDGPEHPLLGARLPHVLVRTGVGRAATAELLRAAPAACCCARPAWPAHPPPAGRTGSPRSPANPSPAAPWTAPAPSWSGPTATSPGSAPRTTACAPPCTAGSARPAEAPGRTPGTAAPPPHPRRPPPRPGTTAGLRTPHARGSPATATTPSLPRKDNHGRDSGRHRCHRHRCRPHRPDARR</sequence>
<gene>
    <name evidence="6" type="ORF">EDD39_7610</name>
</gene>
<dbReference type="GO" id="GO:0071949">
    <property type="term" value="F:FAD binding"/>
    <property type="evidence" value="ECO:0007669"/>
    <property type="project" value="InterPro"/>
</dbReference>
<evidence type="ECO:0000256" key="4">
    <source>
        <dbReference type="SAM" id="MobiDB-lite"/>
    </source>
</evidence>
<dbReference type="Gene3D" id="3.50.50.60">
    <property type="entry name" value="FAD/NAD(P)-binding domain"/>
    <property type="match status" value="1"/>
</dbReference>
<dbReference type="PANTHER" id="PTHR43004">
    <property type="entry name" value="TRK SYSTEM POTASSIUM UPTAKE PROTEIN"/>
    <property type="match status" value="1"/>
</dbReference>
<dbReference type="InterPro" id="IPR050641">
    <property type="entry name" value="RIFMO-like"/>
</dbReference>
<evidence type="ECO:0000313" key="6">
    <source>
        <dbReference type="EMBL" id="ROR34049.1"/>
    </source>
</evidence>
<evidence type="ECO:0000313" key="7">
    <source>
        <dbReference type="Proteomes" id="UP000267408"/>
    </source>
</evidence>
<dbReference type="EMBL" id="RJVJ01000004">
    <property type="protein sequence ID" value="ROR34049.1"/>
    <property type="molecule type" value="Genomic_DNA"/>
</dbReference>
<proteinExistence type="predicted"/>
<dbReference type="PRINTS" id="PR00420">
    <property type="entry name" value="RNGMNOXGNASE"/>
</dbReference>
<name>A0A8G1U956_9ACTN</name>
<feature type="compositionally biased region" description="Low complexity" evidence="4">
    <location>
        <begin position="449"/>
        <end position="461"/>
    </location>
</feature>
<feature type="region of interest" description="Disordered" evidence="4">
    <location>
        <begin position="430"/>
        <end position="562"/>
    </location>
</feature>
<dbReference type="Pfam" id="PF01494">
    <property type="entry name" value="FAD_binding_3"/>
    <property type="match status" value="1"/>
</dbReference>
<evidence type="ECO:0000256" key="2">
    <source>
        <dbReference type="ARBA" id="ARBA00022630"/>
    </source>
</evidence>
<feature type="domain" description="FAD-binding" evidence="5">
    <location>
        <begin position="7"/>
        <end position="334"/>
    </location>
</feature>
<feature type="compositionally biased region" description="Low complexity" evidence="4">
    <location>
        <begin position="486"/>
        <end position="496"/>
    </location>
</feature>
<comment type="cofactor">
    <cofactor evidence="1">
        <name>FAD</name>
        <dbReference type="ChEBI" id="CHEBI:57692"/>
    </cofactor>
</comment>
<accession>A0A8G1U956</accession>
<dbReference type="InterPro" id="IPR036188">
    <property type="entry name" value="FAD/NAD-bd_sf"/>
</dbReference>